<organism evidence="8 9">
    <name type="scientific">Pradoshia eiseniae</name>
    <dbReference type="NCBI Taxonomy" id="2064768"/>
    <lineage>
        <taxon>Bacteria</taxon>
        <taxon>Bacillati</taxon>
        <taxon>Bacillota</taxon>
        <taxon>Bacilli</taxon>
        <taxon>Bacillales</taxon>
        <taxon>Bacillaceae</taxon>
        <taxon>Pradoshia</taxon>
    </lineage>
</organism>
<evidence type="ECO:0000313" key="8">
    <source>
        <dbReference type="EMBL" id="PQD97209.1"/>
    </source>
</evidence>
<accession>A0A2S7N586</accession>
<evidence type="ECO:0000313" key="9">
    <source>
        <dbReference type="Proteomes" id="UP000239663"/>
    </source>
</evidence>
<dbReference type="Proteomes" id="UP000239663">
    <property type="component" value="Unassembled WGS sequence"/>
</dbReference>
<evidence type="ECO:0000256" key="6">
    <source>
        <dbReference type="ARBA" id="ARBA00023136"/>
    </source>
</evidence>
<dbReference type="InterPro" id="IPR051907">
    <property type="entry name" value="DoxX-like_oxidoreductase"/>
</dbReference>
<dbReference type="EMBL" id="PKOZ01000001">
    <property type="protein sequence ID" value="PQD97209.1"/>
    <property type="molecule type" value="Genomic_DNA"/>
</dbReference>
<evidence type="ECO:0000256" key="3">
    <source>
        <dbReference type="ARBA" id="ARBA00022475"/>
    </source>
</evidence>
<evidence type="ECO:0008006" key="10">
    <source>
        <dbReference type="Google" id="ProtNLM"/>
    </source>
</evidence>
<feature type="transmembrane region" description="Helical" evidence="7">
    <location>
        <begin position="7"/>
        <end position="29"/>
    </location>
</feature>
<dbReference type="PANTHER" id="PTHR33452">
    <property type="entry name" value="OXIDOREDUCTASE CATD-RELATED"/>
    <property type="match status" value="1"/>
</dbReference>
<dbReference type="Pfam" id="PF07681">
    <property type="entry name" value="DoxX"/>
    <property type="match status" value="1"/>
</dbReference>
<evidence type="ECO:0000256" key="1">
    <source>
        <dbReference type="ARBA" id="ARBA00004651"/>
    </source>
</evidence>
<keyword evidence="4 7" id="KW-0812">Transmembrane</keyword>
<name>A0A2S7N586_9BACI</name>
<reference evidence="8 9" key="1">
    <citation type="submission" date="2017-12" db="EMBL/GenBank/DDBJ databases">
        <title>Taxonomic description and draft genome of Pradoshia cofamensis Gen. nov., sp. nov., a thermotolerant bacillale isolated from anterior gut of earthworm Eisenia fetida.</title>
        <authorList>
            <person name="Saha T."/>
            <person name="Chakraborty R."/>
        </authorList>
    </citation>
    <scope>NUCLEOTIDE SEQUENCE [LARGE SCALE GENOMIC DNA]</scope>
    <source>
        <strain evidence="8 9">EAG3</strain>
    </source>
</reference>
<protein>
    <recommendedName>
        <fullName evidence="10">Oxidoreductase</fullName>
    </recommendedName>
</protein>
<keyword evidence="6 7" id="KW-0472">Membrane</keyword>
<comment type="similarity">
    <text evidence="2">Belongs to the DoxX family.</text>
</comment>
<dbReference type="GO" id="GO:0005886">
    <property type="term" value="C:plasma membrane"/>
    <property type="evidence" value="ECO:0007669"/>
    <property type="project" value="UniProtKB-SubCell"/>
</dbReference>
<feature type="transmembrane region" description="Helical" evidence="7">
    <location>
        <begin position="49"/>
        <end position="67"/>
    </location>
</feature>
<evidence type="ECO:0000256" key="4">
    <source>
        <dbReference type="ARBA" id="ARBA00022692"/>
    </source>
</evidence>
<gene>
    <name evidence="8" type="ORF">CYL18_04890</name>
</gene>
<evidence type="ECO:0000256" key="7">
    <source>
        <dbReference type="SAM" id="Phobius"/>
    </source>
</evidence>
<sequence>MEDLGLLIVRLIVGGLFLAHGAQKLFGWFGGAGLSGTAGWLESIDVKPGFFMAMMVGLIELIGGCAAEPRSYHIAGGIPAE</sequence>
<evidence type="ECO:0000256" key="2">
    <source>
        <dbReference type="ARBA" id="ARBA00006679"/>
    </source>
</evidence>
<dbReference type="PANTHER" id="PTHR33452:SF10">
    <property type="entry name" value="OXIDOREDUCTASE MHQP-RELATED"/>
    <property type="match status" value="1"/>
</dbReference>
<keyword evidence="5 7" id="KW-1133">Transmembrane helix</keyword>
<comment type="subcellular location">
    <subcellularLocation>
        <location evidence="1">Cell membrane</location>
        <topology evidence="1">Multi-pass membrane protein</topology>
    </subcellularLocation>
</comment>
<dbReference type="AlphaFoldDB" id="A0A2S7N586"/>
<keyword evidence="3" id="KW-1003">Cell membrane</keyword>
<keyword evidence="9" id="KW-1185">Reference proteome</keyword>
<evidence type="ECO:0000256" key="5">
    <source>
        <dbReference type="ARBA" id="ARBA00022989"/>
    </source>
</evidence>
<proteinExistence type="inferred from homology"/>
<comment type="caution">
    <text evidence="8">The sequence shown here is derived from an EMBL/GenBank/DDBJ whole genome shotgun (WGS) entry which is preliminary data.</text>
</comment>
<dbReference type="InterPro" id="IPR032808">
    <property type="entry name" value="DoxX"/>
</dbReference>
<dbReference type="OrthoDB" id="346004at2"/>